<dbReference type="InterPro" id="IPR011016">
    <property type="entry name" value="Znf_RING-CH"/>
</dbReference>
<dbReference type="EMBL" id="JAGTXO010000015">
    <property type="protein sequence ID" value="KAG8463818.1"/>
    <property type="molecule type" value="Genomic_DNA"/>
</dbReference>
<reference evidence="6" key="1">
    <citation type="submission" date="2021-05" db="EMBL/GenBank/DDBJ databases">
        <title>The genome of the haptophyte Pavlova lutheri (Diacronema luteri, Pavlovales) - a model for lipid biosynthesis in eukaryotic algae.</title>
        <authorList>
            <person name="Hulatt C.J."/>
            <person name="Posewitz M.C."/>
        </authorList>
    </citation>
    <scope>NUCLEOTIDE SEQUENCE</scope>
    <source>
        <strain evidence="6">NIVA-4/92</strain>
    </source>
</reference>
<dbReference type="SMART" id="SM00744">
    <property type="entry name" value="RINGv"/>
    <property type="match status" value="1"/>
</dbReference>
<dbReference type="AlphaFoldDB" id="A0A8J5XC13"/>
<dbReference type="PANTHER" id="PTHR46347">
    <property type="entry name" value="RING/FYVE/PHD ZINC FINGER SUPERFAMILY PROTEIN"/>
    <property type="match status" value="1"/>
</dbReference>
<feature type="transmembrane region" description="Helical" evidence="4">
    <location>
        <begin position="132"/>
        <end position="153"/>
    </location>
</feature>
<dbReference type="CDD" id="cd16495">
    <property type="entry name" value="RING_CH-C4HC3_MARCH"/>
    <property type="match status" value="1"/>
</dbReference>
<dbReference type="PANTHER" id="PTHR46347:SF1">
    <property type="entry name" value="RING_FYVE_PHD ZINC FINGER SUPERFAMILY PROTEIN"/>
    <property type="match status" value="1"/>
</dbReference>
<protein>
    <recommendedName>
        <fullName evidence="5">RING-CH-type domain-containing protein</fullName>
    </recommendedName>
</protein>
<evidence type="ECO:0000256" key="4">
    <source>
        <dbReference type="SAM" id="Phobius"/>
    </source>
</evidence>
<gene>
    <name evidence="6" type="ORF">KFE25_004091</name>
</gene>
<dbReference type="SUPFAM" id="SSF57850">
    <property type="entry name" value="RING/U-box"/>
    <property type="match status" value="1"/>
</dbReference>
<comment type="caution">
    <text evidence="6">The sequence shown here is derived from an EMBL/GenBank/DDBJ whole genome shotgun (WGS) entry which is preliminary data.</text>
</comment>
<evidence type="ECO:0000256" key="3">
    <source>
        <dbReference type="ARBA" id="ARBA00022833"/>
    </source>
</evidence>
<evidence type="ECO:0000313" key="7">
    <source>
        <dbReference type="Proteomes" id="UP000751190"/>
    </source>
</evidence>
<keyword evidence="4" id="KW-1133">Transmembrane helix</keyword>
<keyword evidence="4" id="KW-0812">Transmembrane</keyword>
<accession>A0A8J5XC13</accession>
<evidence type="ECO:0000256" key="1">
    <source>
        <dbReference type="ARBA" id="ARBA00022723"/>
    </source>
</evidence>
<organism evidence="6 7">
    <name type="scientific">Diacronema lutheri</name>
    <name type="common">Unicellular marine alga</name>
    <name type="synonym">Monochrysis lutheri</name>
    <dbReference type="NCBI Taxonomy" id="2081491"/>
    <lineage>
        <taxon>Eukaryota</taxon>
        <taxon>Haptista</taxon>
        <taxon>Haptophyta</taxon>
        <taxon>Pavlovophyceae</taxon>
        <taxon>Pavlovales</taxon>
        <taxon>Pavlovaceae</taxon>
        <taxon>Diacronema</taxon>
    </lineage>
</organism>
<keyword evidence="7" id="KW-1185">Reference proteome</keyword>
<evidence type="ECO:0000313" key="6">
    <source>
        <dbReference type="EMBL" id="KAG8463818.1"/>
    </source>
</evidence>
<sequence>MASSAAAAVYRLLHRSSHVRPYLPAKKYDTVSVDDEPSRPPAHQSRELGADEARQCRICLSTDAEVDLISPCLCAGSVRWVHRGCLDEWRAQEIRPNSFDQCELCQFVYRTERRELPGRARLRLRMLMLRDLSAAFAAVQLVIVVQAALLRALDAHGRVAAKMPLNLGATHPFIAWYCLSLLLVLALVGLVGMCVACTANDAPALLCVYDPWLSASTGDCLFAGCEVGELGALCAGMLIVALLVLAIVGVVCSVFFAAYVFSYVARRHADLSQRRDEARHVVVVDLATADGAPAPPRARDADTSGGGGTRGVASAGCAAVAARAPRDGRADCATVV</sequence>
<dbReference type="Proteomes" id="UP000751190">
    <property type="component" value="Unassembled WGS sequence"/>
</dbReference>
<dbReference type="Gene3D" id="3.30.40.10">
    <property type="entry name" value="Zinc/RING finger domain, C3HC4 (zinc finger)"/>
    <property type="match status" value="1"/>
</dbReference>
<feature type="transmembrane region" description="Helical" evidence="4">
    <location>
        <begin position="173"/>
        <end position="197"/>
    </location>
</feature>
<dbReference type="GO" id="GO:0008270">
    <property type="term" value="F:zinc ion binding"/>
    <property type="evidence" value="ECO:0007669"/>
    <property type="project" value="UniProtKB-KW"/>
</dbReference>
<proteinExistence type="predicted"/>
<keyword evidence="2" id="KW-0863">Zinc-finger</keyword>
<dbReference type="InterPro" id="IPR013083">
    <property type="entry name" value="Znf_RING/FYVE/PHD"/>
</dbReference>
<feature type="transmembrane region" description="Helical" evidence="4">
    <location>
        <begin position="236"/>
        <end position="265"/>
    </location>
</feature>
<name>A0A8J5XC13_DIALT</name>
<keyword evidence="3" id="KW-0862">Zinc</keyword>
<feature type="domain" description="RING-CH-type" evidence="5">
    <location>
        <begin position="48"/>
        <end position="112"/>
    </location>
</feature>
<dbReference type="PROSITE" id="PS51292">
    <property type="entry name" value="ZF_RING_CH"/>
    <property type="match status" value="1"/>
</dbReference>
<dbReference type="Pfam" id="PF12906">
    <property type="entry name" value="RINGv"/>
    <property type="match status" value="1"/>
</dbReference>
<keyword evidence="1" id="KW-0479">Metal-binding</keyword>
<evidence type="ECO:0000256" key="2">
    <source>
        <dbReference type="ARBA" id="ARBA00022771"/>
    </source>
</evidence>
<dbReference type="OrthoDB" id="264354at2759"/>
<keyword evidence="4" id="KW-0472">Membrane</keyword>
<evidence type="ECO:0000259" key="5">
    <source>
        <dbReference type="PROSITE" id="PS51292"/>
    </source>
</evidence>